<dbReference type="InterPro" id="IPR051048">
    <property type="entry name" value="Peptidase_S8/S53_subtilisin"/>
</dbReference>
<organism evidence="7 8">
    <name type="scientific">Eiseniibacteriota bacterium</name>
    <dbReference type="NCBI Taxonomy" id="2212470"/>
    <lineage>
        <taxon>Bacteria</taxon>
        <taxon>Candidatus Eiseniibacteriota</taxon>
    </lineage>
</organism>
<dbReference type="EMBL" id="VBOU01000127">
    <property type="protein sequence ID" value="TMQ51914.1"/>
    <property type="molecule type" value="Genomic_DNA"/>
</dbReference>
<accession>A0A538SKL3</accession>
<evidence type="ECO:0000256" key="2">
    <source>
        <dbReference type="ARBA" id="ARBA00022670"/>
    </source>
</evidence>
<protein>
    <submittedName>
        <fullName evidence="7">Peptidase S8</fullName>
    </submittedName>
</protein>
<evidence type="ECO:0000256" key="5">
    <source>
        <dbReference type="PROSITE-ProRule" id="PRU01240"/>
    </source>
</evidence>
<reference evidence="7 8" key="1">
    <citation type="journal article" date="2019" name="Nat. Microbiol.">
        <title>Mediterranean grassland soil C-N compound turnover is dependent on rainfall and depth, and is mediated by genomically divergent microorganisms.</title>
        <authorList>
            <person name="Diamond S."/>
            <person name="Andeer P.F."/>
            <person name="Li Z."/>
            <person name="Crits-Christoph A."/>
            <person name="Burstein D."/>
            <person name="Anantharaman K."/>
            <person name="Lane K.R."/>
            <person name="Thomas B.C."/>
            <person name="Pan C."/>
            <person name="Northen T.R."/>
            <person name="Banfield J.F."/>
        </authorList>
    </citation>
    <scope>NUCLEOTIDE SEQUENCE [LARGE SCALE GENOMIC DNA]</scope>
    <source>
        <strain evidence="7">WS_4</strain>
    </source>
</reference>
<comment type="caution">
    <text evidence="7">The sequence shown here is derived from an EMBL/GenBank/DDBJ whole genome shotgun (WGS) entry which is preliminary data.</text>
</comment>
<feature type="non-terminal residue" evidence="7">
    <location>
        <position position="183"/>
    </location>
</feature>
<keyword evidence="3" id="KW-0378">Hydrolase</keyword>
<proteinExistence type="inferred from homology"/>
<comment type="similarity">
    <text evidence="1 5">Belongs to the peptidase S8 family.</text>
</comment>
<dbReference type="GO" id="GO:0006508">
    <property type="term" value="P:proteolysis"/>
    <property type="evidence" value="ECO:0007669"/>
    <property type="project" value="UniProtKB-KW"/>
</dbReference>
<dbReference type="Pfam" id="PF00082">
    <property type="entry name" value="Peptidase_S8"/>
    <property type="match status" value="1"/>
</dbReference>
<gene>
    <name evidence="7" type="ORF">E6K74_12890</name>
</gene>
<feature type="domain" description="Peptidase S8/S53" evidence="6">
    <location>
        <begin position="69"/>
        <end position="178"/>
    </location>
</feature>
<evidence type="ECO:0000256" key="1">
    <source>
        <dbReference type="ARBA" id="ARBA00011073"/>
    </source>
</evidence>
<dbReference type="InterPro" id="IPR023827">
    <property type="entry name" value="Peptidase_S8_Asp-AS"/>
</dbReference>
<sequence>MRVKAALEAYRRHPAVVYAEPDWIVERQTTPNDPSFGELWGLNNTGQSGGVPDADIDAVEAWNITTGSSDVVVAVIDTGVDYNHQDLSANMYRSARDCVINGIDDDGNGQIDDCFGIDTLNNDSNPLDDNDHGSHVAGTIGAVGNNGVGVVGVNWTVRLMACKFLNASGSGPTSDAIDCLEYV</sequence>
<keyword evidence="4" id="KW-0720">Serine protease</keyword>
<evidence type="ECO:0000256" key="3">
    <source>
        <dbReference type="ARBA" id="ARBA00022801"/>
    </source>
</evidence>
<evidence type="ECO:0000313" key="8">
    <source>
        <dbReference type="Proteomes" id="UP000319829"/>
    </source>
</evidence>
<evidence type="ECO:0000259" key="6">
    <source>
        <dbReference type="Pfam" id="PF00082"/>
    </source>
</evidence>
<dbReference type="Gene3D" id="3.40.50.200">
    <property type="entry name" value="Peptidase S8/S53 domain"/>
    <property type="match status" value="1"/>
</dbReference>
<keyword evidence="2" id="KW-0645">Protease</keyword>
<dbReference type="PRINTS" id="PR00723">
    <property type="entry name" value="SUBTILISIN"/>
</dbReference>
<comment type="caution">
    <text evidence="5">Lacks conserved residue(s) required for the propagation of feature annotation.</text>
</comment>
<dbReference type="PANTHER" id="PTHR43399:SF4">
    <property type="entry name" value="CELL WALL-ASSOCIATED PROTEASE"/>
    <property type="match status" value="1"/>
</dbReference>
<dbReference type="PANTHER" id="PTHR43399">
    <property type="entry name" value="SUBTILISIN-RELATED"/>
    <property type="match status" value="1"/>
</dbReference>
<dbReference type="InterPro" id="IPR036852">
    <property type="entry name" value="Peptidase_S8/S53_dom_sf"/>
</dbReference>
<name>A0A538SKL3_UNCEI</name>
<dbReference type="InterPro" id="IPR015500">
    <property type="entry name" value="Peptidase_S8_subtilisin-rel"/>
</dbReference>
<evidence type="ECO:0000256" key="4">
    <source>
        <dbReference type="ARBA" id="ARBA00022825"/>
    </source>
</evidence>
<evidence type="ECO:0000313" key="7">
    <source>
        <dbReference type="EMBL" id="TMQ51914.1"/>
    </source>
</evidence>
<dbReference type="SUPFAM" id="SSF52743">
    <property type="entry name" value="Subtilisin-like"/>
    <property type="match status" value="1"/>
</dbReference>
<dbReference type="InterPro" id="IPR022398">
    <property type="entry name" value="Peptidase_S8_His-AS"/>
</dbReference>
<dbReference type="Proteomes" id="UP000319829">
    <property type="component" value="Unassembled WGS sequence"/>
</dbReference>
<dbReference type="PROSITE" id="PS51892">
    <property type="entry name" value="SUBTILASE"/>
    <property type="match status" value="1"/>
</dbReference>
<dbReference type="PROSITE" id="PS00137">
    <property type="entry name" value="SUBTILASE_HIS"/>
    <property type="match status" value="1"/>
</dbReference>
<dbReference type="GO" id="GO:0004252">
    <property type="term" value="F:serine-type endopeptidase activity"/>
    <property type="evidence" value="ECO:0007669"/>
    <property type="project" value="InterPro"/>
</dbReference>
<dbReference type="AlphaFoldDB" id="A0A538SKL3"/>
<dbReference type="InterPro" id="IPR000209">
    <property type="entry name" value="Peptidase_S8/S53_dom"/>
</dbReference>
<dbReference type="PROSITE" id="PS00136">
    <property type="entry name" value="SUBTILASE_ASP"/>
    <property type="match status" value="1"/>
</dbReference>